<dbReference type="STRING" id="304371.MCP_0609"/>
<dbReference type="PROSITE" id="PS00379">
    <property type="entry name" value="CDP_ALCOHOL_P_TRANSF"/>
    <property type="match status" value="1"/>
</dbReference>
<dbReference type="GeneID" id="8680669"/>
<dbReference type="InterPro" id="IPR050324">
    <property type="entry name" value="CDP-alcohol_PTase-I"/>
</dbReference>
<dbReference type="KEGG" id="mpd:MCP_0609"/>
<evidence type="ECO:0000256" key="7">
    <source>
        <dbReference type="ARBA" id="ARBA00023098"/>
    </source>
</evidence>
<dbReference type="InterPro" id="IPR043130">
    <property type="entry name" value="CDP-OH_PTrfase_TM_dom"/>
</dbReference>
<dbReference type="GO" id="GO:0008444">
    <property type="term" value="F:CDP-diacylglycerol-glycerol-3-phosphate 3-phosphatidyltransferase activity"/>
    <property type="evidence" value="ECO:0007669"/>
    <property type="project" value="InterPro"/>
</dbReference>
<feature type="transmembrane region" description="Helical" evidence="12">
    <location>
        <begin position="70"/>
        <end position="87"/>
    </location>
</feature>
<keyword evidence="7" id="KW-0443">Lipid metabolism</keyword>
<dbReference type="PIRSF" id="PIRSF000847">
    <property type="entry name" value="Phos_ph_gly_syn"/>
    <property type="match status" value="1"/>
</dbReference>
<reference evidence="14" key="3">
    <citation type="journal article" date="2011" name="PLoS ONE">
        <title>Genome sequence of a mesophilic hydrogenotrophic methanogen Methanocella paludicola, the first cultivated representative of the order Methanocellales.</title>
        <authorList>
            <person name="Sakai S."/>
            <person name="Takaki Y."/>
            <person name="Shimamura S."/>
            <person name="Sekine M."/>
            <person name="Tajima T."/>
            <person name="Kosugi H."/>
            <person name="Ichikawa N."/>
            <person name="Tasumi E."/>
            <person name="Hiraki A.T."/>
            <person name="Shimizu A."/>
            <person name="Kato Y."/>
            <person name="Nishiko R."/>
            <person name="Mori K."/>
            <person name="Fujita N."/>
            <person name="Imachi H."/>
            <person name="Takai K."/>
        </authorList>
    </citation>
    <scope>NUCLEOTIDE SEQUENCE [LARGE SCALE GENOMIC DNA]</scope>
    <source>
        <strain evidence="14">DSM 17711 / JCM 13418 / NBRC 101707 / SANAE</strain>
    </source>
</reference>
<dbReference type="InterPro" id="IPR000462">
    <property type="entry name" value="CDP-OH_P_trans"/>
</dbReference>
<evidence type="ECO:0000256" key="8">
    <source>
        <dbReference type="ARBA" id="ARBA00023136"/>
    </source>
</evidence>
<evidence type="ECO:0000256" key="12">
    <source>
        <dbReference type="SAM" id="Phobius"/>
    </source>
</evidence>
<keyword evidence="14" id="KW-1185">Reference proteome</keyword>
<keyword evidence="9" id="KW-0594">Phospholipid biosynthesis</keyword>
<evidence type="ECO:0000256" key="2">
    <source>
        <dbReference type="ARBA" id="ARBA00010441"/>
    </source>
</evidence>
<dbReference type="OrthoDB" id="331608at2157"/>
<reference evidence="13 14" key="1">
    <citation type="journal article" date="2007" name="Appl. Environ. Microbiol.">
        <title>Isolation of key methanogens for global methane emission from rice paddy fields: a novel isolate affiliated with the clone cluster rice cluster I.</title>
        <authorList>
            <person name="Sakai S."/>
            <person name="Imachi H."/>
            <person name="Sekiguchi Y."/>
            <person name="Ohashi A."/>
            <person name="Harada H."/>
            <person name="Kamagata Y."/>
        </authorList>
    </citation>
    <scope>NUCLEOTIDE SEQUENCE [LARGE SCALE GENOMIC DNA]</scope>
    <source>
        <strain evidence="14">DSM 17711 / JCM 13418 / NBRC 101707 / SANAE</strain>
    </source>
</reference>
<dbReference type="Proteomes" id="UP000001882">
    <property type="component" value="Chromosome"/>
</dbReference>
<evidence type="ECO:0000256" key="11">
    <source>
        <dbReference type="RuleBase" id="RU003750"/>
    </source>
</evidence>
<reference evidence="13 14" key="2">
    <citation type="journal article" date="2008" name="Int. J. Syst. Evol. Microbiol.">
        <title>Methanocella paludicola gen. nov., sp. nov., a methane-producing archaeon, the first isolate of the lineage 'Rice Cluster I', and proposal of the new archaeal order Methanocellales ord. nov.</title>
        <authorList>
            <person name="Sakai S."/>
            <person name="Imachi H."/>
            <person name="Hanada S."/>
            <person name="Ohashi A."/>
            <person name="Harada H."/>
            <person name="Kamagata Y."/>
        </authorList>
    </citation>
    <scope>NUCLEOTIDE SEQUENCE [LARGE SCALE GENOMIC DNA]</scope>
    <source>
        <strain evidence="14">DSM 17711 / JCM 13418 / NBRC 101707 / SANAE</strain>
    </source>
</reference>
<dbReference type="InterPro" id="IPR004570">
    <property type="entry name" value="Phosphatidylglycerol_P_synth"/>
</dbReference>
<sequence length="184" mass="20399">MKGLANLVTLSRFVFIFLAAICIIAYSPAHDEYRWATLCLVVLAILSDIADGKVARLLNQESSLGAAMDAVADALGFTLGFIFLSFFDLGMKFPLWFVVIVVGREVAVYGLYLAVMLKKGRVDRKPSRLAKWNTTLLAVCVVLLLLRFEYAWPLWLLASLTTIVTGTENIAYSWDALRAASRKS</sequence>
<evidence type="ECO:0000313" key="14">
    <source>
        <dbReference type="Proteomes" id="UP000001882"/>
    </source>
</evidence>
<evidence type="ECO:0000256" key="6">
    <source>
        <dbReference type="ARBA" id="ARBA00022989"/>
    </source>
</evidence>
<feature type="transmembrane region" description="Helical" evidence="12">
    <location>
        <begin position="7"/>
        <end position="27"/>
    </location>
</feature>
<keyword evidence="4 11" id="KW-0808">Transferase</keyword>
<evidence type="ECO:0000256" key="5">
    <source>
        <dbReference type="ARBA" id="ARBA00022692"/>
    </source>
</evidence>
<comment type="similarity">
    <text evidence="2 11">Belongs to the CDP-alcohol phosphatidyltransferase class-I family.</text>
</comment>
<dbReference type="InParanoid" id="D1YW59"/>
<gene>
    <name evidence="13" type="ordered locus">MCP_0609</name>
</gene>
<keyword evidence="3" id="KW-0444">Lipid biosynthesis</keyword>
<name>D1YW59_METPS</name>
<feature type="transmembrane region" description="Helical" evidence="12">
    <location>
        <begin position="129"/>
        <end position="148"/>
    </location>
</feature>
<dbReference type="Gene3D" id="1.20.120.1760">
    <property type="match status" value="1"/>
</dbReference>
<evidence type="ECO:0000256" key="10">
    <source>
        <dbReference type="ARBA" id="ARBA00023264"/>
    </source>
</evidence>
<keyword evidence="5 12" id="KW-0812">Transmembrane</keyword>
<dbReference type="PANTHER" id="PTHR14269">
    <property type="entry name" value="CDP-DIACYLGLYCEROL--GLYCEROL-3-PHOSPHATE 3-PHOSPHATIDYLTRANSFERASE-RELATED"/>
    <property type="match status" value="1"/>
</dbReference>
<feature type="transmembrane region" description="Helical" evidence="12">
    <location>
        <begin position="93"/>
        <end position="117"/>
    </location>
</feature>
<keyword evidence="6 12" id="KW-1133">Transmembrane helix</keyword>
<evidence type="ECO:0000256" key="4">
    <source>
        <dbReference type="ARBA" id="ARBA00022679"/>
    </source>
</evidence>
<evidence type="ECO:0000256" key="9">
    <source>
        <dbReference type="ARBA" id="ARBA00023209"/>
    </source>
</evidence>
<dbReference type="eggNOG" id="arCOG00672">
    <property type="taxonomic scope" value="Archaea"/>
</dbReference>
<dbReference type="InterPro" id="IPR048254">
    <property type="entry name" value="CDP_ALCOHOL_P_TRANSF_CS"/>
</dbReference>
<feature type="transmembrane region" description="Helical" evidence="12">
    <location>
        <begin position="154"/>
        <end position="174"/>
    </location>
</feature>
<organism evidence="13 14">
    <name type="scientific">Methanocella paludicola (strain DSM 17711 / JCM 13418 / NBRC 101707 / SANAE)</name>
    <dbReference type="NCBI Taxonomy" id="304371"/>
    <lineage>
        <taxon>Archaea</taxon>
        <taxon>Methanobacteriati</taxon>
        <taxon>Methanobacteriota</taxon>
        <taxon>Stenosarchaea group</taxon>
        <taxon>Methanomicrobia</taxon>
        <taxon>Methanocellales</taxon>
        <taxon>Methanocellaceae</taxon>
        <taxon>Methanocella</taxon>
    </lineage>
</organism>
<dbReference type="GO" id="GO:0046474">
    <property type="term" value="P:glycerophospholipid biosynthetic process"/>
    <property type="evidence" value="ECO:0007669"/>
    <property type="project" value="TreeGrafter"/>
</dbReference>
<dbReference type="Pfam" id="PF01066">
    <property type="entry name" value="CDP-OH_P_transf"/>
    <property type="match status" value="1"/>
</dbReference>
<keyword evidence="10" id="KW-1208">Phospholipid metabolism</keyword>
<protein>
    <submittedName>
        <fullName evidence="13">CDP-alcohol phosphatidyltransferase family protein</fullName>
    </submittedName>
</protein>
<evidence type="ECO:0000313" key="13">
    <source>
        <dbReference type="EMBL" id="BAI60681.1"/>
    </source>
</evidence>
<keyword evidence="8 12" id="KW-0472">Membrane</keyword>
<proteinExistence type="inferred from homology"/>
<evidence type="ECO:0000256" key="3">
    <source>
        <dbReference type="ARBA" id="ARBA00022516"/>
    </source>
</evidence>
<dbReference type="RefSeq" id="WP_012899361.1">
    <property type="nucleotide sequence ID" value="NC_013665.1"/>
</dbReference>
<dbReference type="EMBL" id="AP011532">
    <property type="protein sequence ID" value="BAI60681.1"/>
    <property type="molecule type" value="Genomic_DNA"/>
</dbReference>
<feature type="transmembrane region" description="Helical" evidence="12">
    <location>
        <begin position="33"/>
        <end position="50"/>
    </location>
</feature>
<dbReference type="PANTHER" id="PTHR14269:SF11">
    <property type="entry name" value="CDP-DIACYLGLYCEROL--GLYCEROL-3-PHOSPHATE 3-PHOSPHATIDYLTRANSFERASE"/>
    <property type="match status" value="1"/>
</dbReference>
<accession>D1YW59</accession>
<comment type="subcellular location">
    <subcellularLocation>
        <location evidence="1">Membrane</location>
        <topology evidence="1">Multi-pass membrane protein</topology>
    </subcellularLocation>
</comment>
<dbReference type="GO" id="GO:0016020">
    <property type="term" value="C:membrane"/>
    <property type="evidence" value="ECO:0007669"/>
    <property type="project" value="UniProtKB-SubCell"/>
</dbReference>
<dbReference type="AlphaFoldDB" id="D1YW59"/>
<evidence type="ECO:0000256" key="1">
    <source>
        <dbReference type="ARBA" id="ARBA00004141"/>
    </source>
</evidence>